<evidence type="ECO:0000313" key="2">
    <source>
        <dbReference type="EMBL" id="THH26914.1"/>
    </source>
</evidence>
<feature type="compositionally biased region" description="Polar residues" evidence="1">
    <location>
        <begin position="584"/>
        <end position="618"/>
    </location>
</feature>
<dbReference type="OrthoDB" id="3357439at2759"/>
<dbReference type="Proteomes" id="UP000308730">
    <property type="component" value="Unassembled WGS sequence"/>
</dbReference>
<name>A0A4S4MLZ4_9APHY</name>
<feature type="compositionally biased region" description="Low complexity" evidence="1">
    <location>
        <begin position="1076"/>
        <end position="1088"/>
    </location>
</feature>
<feature type="compositionally biased region" description="Low complexity" evidence="1">
    <location>
        <begin position="564"/>
        <end position="583"/>
    </location>
</feature>
<keyword evidence="3" id="KW-1185">Reference proteome</keyword>
<sequence>MVSSFHFRPLDLSTRTFTSLQLNMESRKRKRDDDASMTIVTFHAPGDRRFDRLLRESSLDEMKTALRKKLKVSSDSNIRLAQLRDGVKIDLDDEDDFDALYVLASKQKVVNISVAVEAAKKKRKKGKKKDDAEAGSVTSEPSSVPAAAPVEVTTQAQTPSSSKSAVSHQSQTTAVVEIAVKKRKSKSAEAARVSLGLPAEGSTSKKREKQPAMNGSKDVHSEIAQSEPPKQVNGAVKAPTPRKPSFASQLVDSISASYNNSSLSPDLVGTSETTTTGVTPTTADEFTSDAAKKKRVRAMKPKPSLSTAELTEAVSQAVAAVRSRHLLSNKNDVALTSAAPETRAESSSKSASSTAAADAELTSRPSSSSQSKSAPTVNTTIRSEKEARPLHIVPGSAISEVAMEGKGEGSSDESSESGSDEAREGSWENEQGQKDDDLTKLLAKAGVASLDDVDMDAVLRGPSIPKSKGGILAEIAESSSNEEDDKLSDHEESEEENDRSFRKLAKSLEKSHASSDEEQDEADASLVPPTYMNIDAPQTGDPKPLSLASTPSSVDQAEVASVLEEPSTETIPPSPAEAAPLESTDGSTAVNSSEKSSIENQSESSTDGPSTTPQSANEDPQDPIQPADDLEEPAEPQAPGSVVVPDDTIAPANVVQDEPTARAKASPLKASISRRMKNRRGEVPDDVDEQPVLINMLDELAAEKVDKRRKKATPVETSDEPAPASASAPSKPKKVAAPKSKGKATANTENATTKSSSATLMPPPPVLEEAPKTVAVPRSKGKAKATTDDAATKPSSATLIPPSVTGEAPKKARARSRASGETEDAPKRRGRPPLSEEEKAKRQAEKKAEQAKKKEIAEARALAKAAKEAAMPKKAPRQRAKTTRNAGEKTPDEDGAEEQVAPVATPKATQSKSVPTSMSKWTALSQDSEDAPDADMTMIDELRSSSPDYALGGNSATSSTAPASKQASADPSASKPRRTSSRDALFLQSQSQTQLPPPPSSPPQDDQQSDDEGAGSSTRNPEAFKGSLFPKLANMQSQDLYPAASSSKPVEATPRSQPKGWFPRLSEFSTGNLFKSSPAAPAPSSQSARTPRKAAQDDDDDDDDESSDESDAENSHIPKARRATVAKRRTSGLSAYA</sequence>
<feature type="compositionally biased region" description="Basic and acidic residues" evidence="1">
    <location>
        <begin position="420"/>
        <end position="439"/>
    </location>
</feature>
<gene>
    <name evidence="2" type="ORF">EUX98_g7274</name>
</gene>
<feature type="compositionally biased region" description="Basic and acidic residues" evidence="1">
    <location>
        <begin position="818"/>
        <end position="827"/>
    </location>
</feature>
<feature type="compositionally biased region" description="Polar residues" evidence="1">
    <location>
        <begin position="954"/>
        <end position="971"/>
    </location>
</feature>
<feature type="compositionally biased region" description="Low complexity" evidence="1">
    <location>
        <begin position="721"/>
        <end position="730"/>
    </location>
</feature>
<organism evidence="2 3">
    <name type="scientific">Antrodiella citrinella</name>
    <dbReference type="NCBI Taxonomy" id="2447956"/>
    <lineage>
        <taxon>Eukaryota</taxon>
        <taxon>Fungi</taxon>
        <taxon>Dikarya</taxon>
        <taxon>Basidiomycota</taxon>
        <taxon>Agaricomycotina</taxon>
        <taxon>Agaricomycetes</taxon>
        <taxon>Polyporales</taxon>
        <taxon>Steccherinaceae</taxon>
        <taxon>Antrodiella</taxon>
    </lineage>
</organism>
<feature type="compositionally biased region" description="Low complexity" evidence="1">
    <location>
        <begin position="345"/>
        <end position="373"/>
    </location>
</feature>
<feature type="compositionally biased region" description="Acidic residues" evidence="1">
    <location>
        <begin position="480"/>
        <end position="497"/>
    </location>
</feature>
<feature type="compositionally biased region" description="Polar residues" evidence="1">
    <location>
        <begin position="1034"/>
        <end position="1048"/>
    </location>
</feature>
<reference evidence="2 3" key="1">
    <citation type="submission" date="2019-02" db="EMBL/GenBank/DDBJ databases">
        <title>Genome sequencing of the rare red list fungi Antrodiella citrinella (Flaviporus citrinellus).</title>
        <authorList>
            <person name="Buettner E."/>
            <person name="Kellner H."/>
        </authorList>
    </citation>
    <scope>NUCLEOTIDE SEQUENCE [LARGE SCALE GENOMIC DNA]</scope>
    <source>
        <strain evidence="2 3">DSM 108506</strain>
    </source>
</reference>
<feature type="compositionally biased region" description="Polar residues" evidence="1">
    <location>
        <begin position="907"/>
        <end position="926"/>
    </location>
</feature>
<feature type="region of interest" description="Disordered" evidence="1">
    <location>
        <begin position="324"/>
        <end position="1137"/>
    </location>
</feature>
<accession>A0A4S4MLZ4</accession>
<feature type="compositionally biased region" description="Low complexity" evidence="1">
    <location>
        <begin position="253"/>
        <end position="282"/>
    </location>
</feature>
<proteinExistence type="predicted"/>
<feature type="compositionally biased region" description="Low complexity" evidence="1">
    <location>
        <begin position="160"/>
        <end position="170"/>
    </location>
</feature>
<feature type="compositionally biased region" description="Basic residues" evidence="1">
    <location>
        <begin position="1118"/>
        <end position="1130"/>
    </location>
</feature>
<evidence type="ECO:0000256" key="1">
    <source>
        <dbReference type="SAM" id="MobiDB-lite"/>
    </source>
</evidence>
<feature type="compositionally biased region" description="Basic residues" evidence="1">
    <location>
        <begin position="731"/>
        <end position="742"/>
    </location>
</feature>
<dbReference type="EMBL" id="SGPM01000297">
    <property type="protein sequence ID" value="THH26914.1"/>
    <property type="molecule type" value="Genomic_DNA"/>
</dbReference>
<feature type="compositionally biased region" description="Basic and acidic residues" evidence="1">
    <location>
        <begin position="834"/>
        <end position="858"/>
    </location>
</feature>
<feature type="compositionally biased region" description="Basic and acidic residues" evidence="1">
    <location>
        <begin position="498"/>
        <end position="515"/>
    </location>
</feature>
<feature type="compositionally biased region" description="Acidic residues" evidence="1">
    <location>
        <begin position="410"/>
        <end position="419"/>
    </location>
</feature>
<feature type="compositionally biased region" description="Low complexity" evidence="1">
    <location>
        <begin position="743"/>
        <end position="759"/>
    </location>
</feature>
<feature type="compositionally biased region" description="Acidic residues" evidence="1">
    <location>
        <begin position="1097"/>
        <end position="1112"/>
    </location>
</feature>
<feature type="region of interest" description="Disordered" evidence="1">
    <location>
        <begin position="119"/>
        <end position="173"/>
    </location>
</feature>
<dbReference type="AlphaFoldDB" id="A0A4S4MLZ4"/>
<evidence type="ECO:0000313" key="3">
    <source>
        <dbReference type="Proteomes" id="UP000308730"/>
    </source>
</evidence>
<protein>
    <submittedName>
        <fullName evidence="2">Uncharacterized protein</fullName>
    </submittedName>
</protein>
<comment type="caution">
    <text evidence="2">The sequence shown here is derived from an EMBL/GenBank/DDBJ whole genome shotgun (WGS) entry which is preliminary data.</text>
</comment>
<feature type="region of interest" description="Disordered" evidence="1">
    <location>
        <begin position="187"/>
        <end position="310"/>
    </location>
</feature>